<feature type="signal peptide" evidence="1">
    <location>
        <begin position="1"/>
        <end position="20"/>
    </location>
</feature>
<accession>A0ABS9KL47</accession>
<keyword evidence="1" id="KW-0732">Signal</keyword>
<dbReference type="Pfam" id="PF01551">
    <property type="entry name" value="Peptidase_M23"/>
    <property type="match status" value="1"/>
</dbReference>
<feature type="domain" description="M23ase beta-sheet core" evidence="2">
    <location>
        <begin position="75"/>
        <end position="172"/>
    </location>
</feature>
<dbReference type="PANTHER" id="PTHR21666">
    <property type="entry name" value="PEPTIDASE-RELATED"/>
    <property type="match status" value="1"/>
</dbReference>
<feature type="chain" id="PRO_5046701929" evidence="1">
    <location>
        <begin position="21"/>
        <end position="208"/>
    </location>
</feature>
<organism evidence="3 4">
    <name type="scientific">Terrimonas ginsenosidimutans</name>
    <dbReference type="NCBI Taxonomy" id="2908004"/>
    <lineage>
        <taxon>Bacteria</taxon>
        <taxon>Pseudomonadati</taxon>
        <taxon>Bacteroidota</taxon>
        <taxon>Chitinophagia</taxon>
        <taxon>Chitinophagales</taxon>
        <taxon>Chitinophagaceae</taxon>
        <taxon>Terrimonas</taxon>
    </lineage>
</organism>
<dbReference type="PROSITE" id="PS51257">
    <property type="entry name" value="PROKAR_LIPOPROTEIN"/>
    <property type="match status" value="1"/>
</dbReference>
<comment type="caution">
    <text evidence="3">The sequence shown here is derived from an EMBL/GenBank/DDBJ whole genome shotgun (WGS) entry which is preliminary data.</text>
</comment>
<gene>
    <name evidence="3" type="ORF">LZZ85_02060</name>
</gene>
<dbReference type="SUPFAM" id="SSF51261">
    <property type="entry name" value="Duplicated hybrid motif"/>
    <property type="match status" value="1"/>
</dbReference>
<dbReference type="InterPro" id="IPR011055">
    <property type="entry name" value="Dup_hybrid_motif"/>
</dbReference>
<sequence length="208" mass="23657">MNFSRLSITKLLLFASFLGAGCSVSKNPLREEVRKLQRGIIVDDSSYVYALPYEQGKSYWMVQGYFSRFSHKERAALDFKMKRGTKICAARDGIVVRVKEDGERGGLNKKYRADGNNIVIQHADGSRAGYWHLQKDGALVNVGDTVKKGQVIALSGKTGYAAFPHLHFLVWDFDNEGKWQQVPTRFETTKGTRYLKSIKRYKKPRTDP</sequence>
<dbReference type="InterPro" id="IPR016047">
    <property type="entry name" value="M23ase_b-sheet_dom"/>
</dbReference>
<dbReference type="EMBL" id="JAKLTR010000001">
    <property type="protein sequence ID" value="MCG2613037.1"/>
    <property type="molecule type" value="Genomic_DNA"/>
</dbReference>
<proteinExistence type="predicted"/>
<keyword evidence="4" id="KW-1185">Reference proteome</keyword>
<dbReference type="PANTHER" id="PTHR21666:SF270">
    <property type="entry name" value="MUREIN HYDROLASE ACTIVATOR ENVC"/>
    <property type="match status" value="1"/>
</dbReference>
<dbReference type="RefSeq" id="WP_237868262.1">
    <property type="nucleotide sequence ID" value="NZ_JAKLTR010000001.1"/>
</dbReference>
<dbReference type="InterPro" id="IPR050570">
    <property type="entry name" value="Cell_wall_metabolism_enzyme"/>
</dbReference>
<evidence type="ECO:0000313" key="4">
    <source>
        <dbReference type="Proteomes" id="UP001165367"/>
    </source>
</evidence>
<evidence type="ECO:0000313" key="3">
    <source>
        <dbReference type="EMBL" id="MCG2613037.1"/>
    </source>
</evidence>
<evidence type="ECO:0000256" key="1">
    <source>
        <dbReference type="SAM" id="SignalP"/>
    </source>
</evidence>
<evidence type="ECO:0000259" key="2">
    <source>
        <dbReference type="Pfam" id="PF01551"/>
    </source>
</evidence>
<reference evidence="3" key="1">
    <citation type="submission" date="2022-01" db="EMBL/GenBank/DDBJ databases">
        <authorList>
            <person name="Jo J.-H."/>
            <person name="Im W.-T."/>
        </authorList>
    </citation>
    <scope>NUCLEOTIDE SEQUENCE</scope>
    <source>
        <strain evidence="3">NA20</strain>
    </source>
</reference>
<name>A0ABS9KL47_9BACT</name>
<dbReference type="CDD" id="cd12797">
    <property type="entry name" value="M23_peptidase"/>
    <property type="match status" value="1"/>
</dbReference>
<dbReference type="Gene3D" id="2.70.70.10">
    <property type="entry name" value="Glucose Permease (Domain IIA)"/>
    <property type="match status" value="1"/>
</dbReference>
<dbReference type="Proteomes" id="UP001165367">
    <property type="component" value="Unassembled WGS sequence"/>
</dbReference>
<protein>
    <submittedName>
        <fullName evidence="3">M23 family metallopeptidase</fullName>
    </submittedName>
</protein>